<evidence type="ECO:0000313" key="3">
    <source>
        <dbReference type="EMBL" id="APU66924.1"/>
    </source>
</evidence>
<feature type="domain" description="Outer membrane protein SusF/SusE-like C-terminal" evidence="2">
    <location>
        <begin position="171"/>
        <end position="265"/>
    </location>
</feature>
<name>A0A1L7I157_9FLAO</name>
<dbReference type="EMBL" id="CP016359">
    <property type="protein sequence ID" value="APU66924.1"/>
    <property type="molecule type" value="Genomic_DNA"/>
</dbReference>
<accession>A0A1L7I157</accession>
<dbReference type="Proteomes" id="UP000186230">
    <property type="component" value="Chromosome"/>
</dbReference>
<sequence length="375" mass="40873">MKNISLFLIMIIAVMGLSSCQHDDDVVFVAQPDPEGVAFTSTFSDNYTLTQSTSGNLAERFVWNEVDFGAPTTVTYELQGSASQDFSSFDVIGTTSETNLGVKVSQMMSLAEDAGLDNDPNTENPNTGTIYFRVKAYAGNDGGNSLNATSEVASLTVTLPEEGEQEMPKTNLFLVGDATAAGWDPNNNNTPLFRDAENENMYYFTGYFAAGYYKFVETTNWAPMYGYDGSTLVYRATESDPDPASIEVVTAGYYSLALNTDDLTFSMDSYDASGATTYTTIGIIGTATPGGWDADTDMTQSTFDPHIWFMNDAELVEGEMKFRAENDWAVNWGTDSAESGQAAQDGANIPVMPGTYDIWFNDLDGRYILIPQVTE</sequence>
<dbReference type="PROSITE" id="PS51257">
    <property type="entry name" value="PROKAR_LIPOPROTEIN"/>
    <property type="match status" value="1"/>
</dbReference>
<dbReference type="STRING" id="1229726.GRFL_0200"/>
<dbReference type="Pfam" id="PF16411">
    <property type="entry name" value="SusF_SusE"/>
    <property type="match status" value="1"/>
</dbReference>
<dbReference type="AlphaFoldDB" id="A0A1L7I157"/>
<evidence type="ECO:0000259" key="1">
    <source>
        <dbReference type="Pfam" id="PF14292"/>
    </source>
</evidence>
<keyword evidence="4" id="KW-1185">Reference proteome</keyword>
<dbReference type="GO" id="GO:2001070">
    <property type="term" value="F:starch binding"/>
    <property type="evidence" value="ECO:0007669"/>
    <property type="project" value="InterPro"/>
</dbReference>
<evidence type="ECO:0000259" key="2">
    <source>
        <dbReference type="Pfam" id="PF16411"/>
    </source>
</evidence>
<dbReference type="Pfam" id="PF14292">
    <property type="entry name" value="SusE"/>
    <property type="match status" value="1"/>
</dbReference>
<protein>
    <submittedName>
        <fullName evidence="3">Uncharacterized protein</fullName>
    </submittedName>
</protein>
<dbReference type="RefSeq" id="WP_083642680.1">
    <property type="nucleotide sequence ID" value="NZ_CP016359.1"/>
</dbReference>
<dbReference type="InterPro" id="IPR032187">
    <property type="entry name" value="SusF/SusE-like_C"/>
</dbReference>
<reference evidence="3 4" key="1">
    <citation type="submission" date="2016-07" db="EMBL/GenBank/DDBJ databases">
        <title>Multi-omics approach to identify versatile polysaccharide utilization systems of a marine flavobacterium Gramella flava.</title>
        <authorList>
            <person name="Tang K."/>
        </authorList>
    </citation>
    <scope>NUCLEOTIDE SEQUENCE [LARGE SCALE GENOMIC DNA]</scope>
    <source>
        <strain evidence="3 4">JLT2011</strain>
    </source>
</reference>
<proteinExistence type="predicted"/>
<dbReference type="GO" id="GO:0019867">
    <property type="term" value="C:outer membrane"/>
    <property type="evidence" value="ECO:0007669"/>
    <property type="project" value="InterPro"/>
</dbReference>
<organism evidence="3 4">
    <name type="scientific">Christiangramia flava JLT2011</name>
    <dbReference type="NCBI Taxonomy" id="1229726"/>
    <lineage>
        <taxon>Bacteria</taxon>
        <taxon>Pseudomonadati</taxon>
        <taxon>Bacteroidota</taxon>
        <taxon>Flavobacteriia</taxon>
        <taxon>Flavobacteriales</taxon>
        <taxon>Flavobacteriaceae</taxon>
        <taxon>Christiangramia</taxon>
    </lineage>
</organism>
<dbReference type="OrthoDB" id="975117at2"/>
<dbReference type="InterPro" id="IPR025970">
    <property type="entry name" value="SusE"/>
</dbReference>
<dbReference type="KEGG" id="gfl:GRFL_0200"/>
<feature type="domain" description="SusE outer membrane protein" evidence="1">
    <location>
        <begin position="23"/>
        <end position="135"/>
    </location>
</feature>
<evidence type="ECO:0000313" key="4">
    <source>
        <dbReference type="Proteomes" id="UP000186230"/>
    </source>
</evidence>
<dbReference type="Gene3D" id="2.60.40.3620">
    <property type="match status" value="2"/>
</dbReference>
<gene>
    <name evidence="3" type="ORF">GRFL_0200</name>
</gene>